<organism evidence="3 4">
    <name type="scientific">Cetraspora pellucida</name>
    <dbReference type="NCBI Taxonomy" id="1433469"/>
    <lineage>
        <taxon>Eukaryota</taxon>
        <taxon>Fungi</taxon>
        <taxon>Fungi incertae sedis</taxon>
        <taxon>Mucoromycota</taxon>
        <taxon>Glomeromycotina</taxon>
        <taxon>Glomeromycetes</taxon>
        <taxon>Diversisporales</taxon>
        <taxon>Gigasporaceae</taxon>
        <taxon>Cetraspora</taxon>
    </lineage>
</organism>
<name>A0A9N9P1E0_9GLOM</name>
<evidence type="ECO:0000259" key="2">
    <source>
        <dbReference type="Pfam" id="PF13843"/>
    </source>
</evidence>
<dbReference type="Pfam" id="PF13843">
    <property type="entry name" value="DDE_Tnp_1_7"/>
    <property type="match status" value="1"/>
</dbReference>
<dbReference type="InterPro" id="IPR029526">
    <property type="entry name" value="PGBD"/>
</dbReference>
<dbReference type="PANTHER" id="PTHR46599:SF3">
    <property type="entry name" value="PIGGYBAC TRANSPOSABLE ELEMENT-DERIVED PROTEIN 4"/>
    <property type="match status" value="1"/>
</dbReference>
<dbReference type="Proteomes" id="UP000789759">
    <property type="component" value="Unassembled WGS sequence"/>
</dbReference>
<feature type="transmembrane region" description="Helical" evidence="1">
    <location>
        <begin position="351"/>
        <end position="371"/>
    </location>
</feature>
<evidence type="ECO:0000313" key="4">
    <source>
        <dbReference type="Proteomes" id="UP000789759"/>
    </source>
</evidence>
<dbReference type="EMBL" id="CAJVQA010027905">
    <property type="protein sequence ID" value="CAG8793134.1"/>
    <property type="molecule type" value="Genomic_DNA"/>
</dbReference>
<comment type="caution">
    <text evidence="3">The sequence shown here is derived from an EMBL/GenBank/DDBJ whole genome shotgun (WGS) entry which is preliminary data.</text>
</comment>
<reference evidence="3" key="1">
    <citation type="submission" date="2021-06" db="EMBL/GenBank/DDBJ databases">
        <authorList>
            <person name="Kallberg Y."/>
            <person name="Tangrot J."/>
            <person name="Rosling A."/>
        </authorList>
    </citation>
    <scope>NUCLEOTIDE SEQUENCE</scope>
    <source>
        <strain evidence="3">FL966</strain>
    </source>
</reference>
<keyword evidence="1" id="KW-0812">Transmembrane</keyword>
<gene>
    <name evidence="3" type="ORF">CPELLU_LOCUS17141</name>
</gene>
<dbReference type="AlphaFoldDB" id="A0A9N9P1E0"/>
<sequence>DFLPFQHKYSLHEALPILPKKFILIQKSASYSIFSLFFSEHQLQTIVMNTNIYAAIHNAKHGTNQAGVFKFPAITDYWKKDSNYPSHDITKTMSLFRFQQIKHFLHLSDCTKLSSNWFEKVEPLVSHIKNISKQLYLPASNLSLDKMIARFSGHSAHTFRIKNKPTPKGYKILSLCDSGYAYTFMFLSRIMLSSIELIPNLNKTGSEVYHLVKQLPQEYAFNIYMDNFFSSINLYQFLREKGFGACGTWDHLIGVVVDDVLSFLWIDNSPVTMLTTIHKIDGQDSKIKKNHRKPYEASTNYKNIRSVFGDEVRKVIPILVAVDDYNHYMGRVDIADQLRSYYSTQLTIFRVWVPLFFWLLDTAIINSYLICKKLNIAEEHKAFRFALIRDLIKDSLNPLKRTT</sequence>
<proteinExistence type="predicted"/>
<keyword evidence="1" id="KW-0472">Membrane</keyword>
<protein>
    <submittedName>
        <fullName evidence="3">24728_t:CDS:1</fullName>
    </submittedName>
</protein>
<keyword evidence="4" id="KW-1185">Reference proteome</keyword>
<dbReference type="OrthoDB" id="2400393at2759"/>
<feature type="non-terminal residue" evidence="3">
    <location>
        <position position="1"/>
    </location>
</feature>
<dbReference type="PANTHER" id="PTHR46599">
    <property type="entry name" value="PIGGYBAC TRANSPOSABLE ELEMENT-DERIVED PROTEIN 4"/>
    <property type="match status" value="1"/>
</dbReference>
<evidence type="ECO:0000313" key="3">
    <source>
        <dbReference type="EMBL" id="CAG8793134.1"/>
    </source>
</evidence>
<keyword evidence="1" id="KW-1133">Transmembrane helix</keyword>
<feature type="domain" description="PiggyBac transposable element-derived protein" evidence="2">
    <location>
        <begin position="31"/>
        <end position="368"/>
    </location>
</feature>
<evidence type="ECO:0000256" key="1">
    <source>
        <dbReference type="SAM" id="Phobius"/>
    </source>
</evidence>
<accession>A0A9N9P1E0</accession>